<dbReference type="AlphaFoldDB" id="A0A8J1XH39"/>
<dbReference type="Pfam" id="PF12656">
    <property type="entry name" value="G-patch_2"/>
    <property type="match status" value="1"/>
</dbReference>
<dbReference type="GO" id="GO:0005681">
    <property type="term" value="C:spliceosomal complex"/>
    <property type="evidence" value="ECO:0007669"/>
    <property type="project" value="TreeGrafter"/>
</dbReference>
<dbReference type="EMBL" id="CAIIXF020000005">
    <property type="protein sequence ID" value="CAH1783638.1"/>
    <property type="molecule type" value="Genomic_DNA"/>
</dbReference>
<feature type="region of interest" description="Disordered" evidence="4">
    <location>
        <begin position="24"/>
        <end position="64"/>
    </location>
</feature>
<name>A0A8J1XH39_OWEFU</name>
<keyword evidence="6" id="KW-1185">Reference proteome</keyword>
<dbReference type="Proteomes" id="UP000749559">
    <property type="component" value="Unassembled WGS sequence"/>
</dbReference>
<evidence type="ECO:0000256" key="1">
    <source>
        <dbReference type="ARBA" id="ARBA00004123"/>
    </source>
</evidence>
<evidence type="ECO:0000256" key="2">
    <source>
        <dbReference type="ARBA" id="ARBA00010966"/>
    </source>
</evidence>
<dbReference type="GO" id="GO:0000398">
    <property type="term" value="P:mRNA splicing, via spliceosome"/>
    <property type="evidence" value="ECO:0007669"/>
    <property type="project" value="InterPro"/>
</dbReference>
<organism evidence="5 6">
    <name type="scientific">Owenia fusiformis</name>
    <name type="common">Polychaete worm</name>
    <dbReference type="NCBI Taxonomy" id="6347"/>
    <lineage>
        <taxon>Eukaryota</taxon>
        <taxon>Metazoa</taxon>
        <taxon>Spiralia</taxon>
        <taxon>Lophotrochozoa</taxon>
        <taxon>Annelida</taxon>
        <taxon>Polychaeta</taxon>
        <taxon>Sedentaria</taxon>
        <taxon>Canalipalpata</taxon>
        <taxon>Sabellida</taxon>
        <taxon>Oweniida</taxon>
        <taxon>Oweniidae</taxon>
        <taxon>Owenia</taxon>
    </lineage>
</organism>
<dbReference type="Pfam" id="PF25088">
    <property type="entry name" value="GPKOW_C"/>
    <property type="match status" value="1"/>
</dbReference>
<dbReference type="SMART" id="SM00739">
    <property type="entry name" value="KOW"/>
    <property type="match status" value="2"/>
</dbReference>
<feature type="region of interest" description="Disordered" evidence="4">
    <location>
        <begin position="313"/>
        <end position="432"/>
    </location>
</feature>
<dbReference type="PANTHER" id="PTHR15818:SF2">
    <property type="entry name" value="G-PATCH DOMAIN AND KOW MOTIFS-CONTAINING PROTEIN"/>
    <property type="match status" value="1"/>
</dbReference>
<feature type="compositionally biased region" description="Basic and acidic residues" evidence="4">
    <location>
        <begin position="313"/>
        <end position="334"/>
    </location>
</feature>
<dbReference type="PANTHER" id="PTHR15818">
    <property type="entry name" value="G PATCH AND KOW-CONTAINING"/>
    <property type="match status" value="1"/>
</dbReference>
<comment type="subcellular location">
    <subcellularLocation>
        <location evidence="1">Nucleus</location>
    </subcellularLocation>
</comment>
<reference evidence="5" key="1">
    <citation type="submission" date="2022-03" db="EMBL/GenBank/DDBJ databases">
        <authorList>
            <person name="Martin C."/>
        </authorList>
    </citation>
    <scope>NUCLEOTIDE SEQUENCE</scope>
</reference>
<comment type="caution">
    <text evidence="5">The sequence shown here is derived from an EMBL/GenBank/DDBJ whole genome shotgun (WGS) entry which is preliminary data.</text>
</comment>
<protein>
    <submittedName>
        <fullName evidence="5">Uncharacterized protein</fullName>
    </submittedName>
</protein>
<dbReference type="GO" id="GO:0003676">
    <property type="term" value="F:nucleic acid binding"/>
    <property type="evidence" value="ECO:0007669"/>
    <property type="project" value="InterPro"/>
</dbReference>
<feature type="region of interest" description="Disordered" evidence="4">
    <location>
        <begin position="80"/>
        <end position="115"/>
    </location>
</feature>
<evidence type="ECO:0000256" key="4">
    <source>
        <dbReference type="SAM" id="MobiDB-lite"/>
    </source>
</evidence>
<dbReference type="InterPro" id="IPR041993">
    <property type="entry name" value="GPKOW_KOW1"/>
</dbReference>
<dbReference type="CDD" id="cd13152">
    <property type="entry name" value="KOW_GPKOW_A"/>
    <property type="match status" value="1"/>
</dbReference>
<gene>
    <name evidence="5" type="ORF">OFUS_LOCUS9960</name>
</gene>
<evidence type="ECO:0000313" key="5">
    <source>
        <dbReference type="EMBL" id="CAH1783638.1"/>
    </source>
</evidence>
<dbReference type="PROSITE" id="PS50174">
    <property type="entry name" value="G_PATCH"/>
    <property type="match status" value="1"/>
</dbReference>
<dbReference type="InterPro" id="IPR005824">
    <property type="entry name" value="KOW"/>
</dbReference>
<evidence type="ECO:0000313" key="6">
    <source>
        <dbReference type="Proteomes" id="UP000749559"/>
    </source>
</evidence>
<dbReference type="OrthoDB" id="5577072at2759"/>
<dbReference type="SMART" id="SM00443">
    <property type="entry name" value="G_patch"/>
    <property type="match status" value="1"/>
</dbReference>
<dbReference type="Gene3D" id="2.30.30.140">
    <property type="match status" value="1"/>
</dbReference>
<keyword evidence="3" id="KW-0539">Nucleus</keyword>
<sequence length="558" mass="63480">MAENGSEKPSFSFGFSKKIETKKLQSGAIKSDENNVQGDPDFVTSVEGTKVKSTRPEAEPKKPLVIPLITTNNWKTKTAEKLINGDDKNGGADKGKVSKHEKVSINDGKDDLESEAIQELVNDAKKHEEDWEDREKQKQTLAIPLLLQNKVPEGFETDEKLNVDLRPDGAQEADYDEVPIEQYGMAMLRGMGFSEEEGIGSSSKRKVKPIEVNIRPKGLGLGADRSALKTIEETNMGKKDEKEEKLILGIGAYVVVTGGANRDLYGKVEGIDGDQGRVVIKLALSGKSVSLSQYIIKLVSSKEYEKYSKYLNKGKSDKYKDDGHGKSSKNKDTDSDSQSNDSHKHRDSSKHRDSDKHRDRHRHSEKHRDTDKYRDSKHGDKSSKHKEDSDKHREDKYKEDKYRDSRERDGDLERSGTKRKHEGERESKRSVKQKNYWLRPHLRVRIVDENYKKGKYYNTKVKIVDVVSLDTCICQTEEGRVLDDVTQRMLETVVPKTEPSYAMIISGTYKGQLCEVLKRNKSICQATVQLLQDREQIKTVDYDHICEYIGDINLEFDF</sequence>
<comment type="similarity">
    <text evidence="2">Belongs to the MOS2 family.</text>
</comment>
<dbReference type="InterPro" id="IPR026822">
    <property type="entry name" value="Spp2/MOS2_G-patch"/>
</dbReference>
<dbReference type="InterPro" id="IPR000467">
    <property type="entry name" value="G_patch_dom"/>
</dbReference>
<feature type="compositionally biased region" description="Basic and acidic residues" evidence="4">
    <location>
        <begin position="80"/>
        <end position="111"/>
    </location>
</feature>
<dbReference type="InterPro" id="IPR045166">
    <property type="entry name" value="Spp2-like"/>
</dbReference>
<evidence type="ECO:0000256" key="3">
    <source>
        <dbReference type="ARBA" id="ARBA00023242"/>
    </source>
</evidence>
<proteinExistence type="inferred from homology"/>
<accession>A0A8J1XH39</accession>
<feature type="compositionally biased region" description="Basic and acidic residues" evidence="4">
    <location>
        <begin position="366"/>
        <end position="429"/>
    </location>
</feature>